<keyword evidence="3" id="KW-1185">Reference proteome</keyword>
<evidence type="ECO:0000259" key="1">
    <source>
        <dbReference type="Pfam" id="PF08402"/>
    </source>
</evidence>
<gene>
    <name evidence="2" type="ORF">GO014_07380</name>
</gene>
<evidence type="ECO:0000313" key="2">
    <source>
        <dbReference type="EMBL" id="MVS98840.1"/>
    </source>
</evidence>
<proteinExistence type="predicted"/>
<dbReference type="InterPro" id="IPR012340">
    <property type="entry name" value="NA-bd_OB-fold"/>
</dbReference>
<comment type="caution">
    <text evidence="2">The sequence shown here is derived from an EMBL/GenBank/DDBJ whole genome shotgun (WGS) entry which is preliminary data.</text>
</comment>
<dbReference type="InterPro" id="IPR013611">
    <property type="entry name" value="Transp-assoc_OB_typ2"/>
</dbReference>
<sequence length="79" mass="8209">MGGLGTRSARLGTGEPVTVGIRPEHLGLKHPGDVAVEGTIILVEYLGSELFVYAKLADGESLLAQAPGNAPFKRGAYFA</sequence>
<dbReference type="SUPFAM" id="SSF50331">
    <property type="entry name" value="MOP-like"/>
    <property type="match status" value="1"/>
</dbReference>
<name>A0A7X3K3D2_9HYPH</name>
<dbReference type="GO" id="GO:0005524">
    <property type="term" value="F:ATP binding"/>
    <property type="evidence" value="ECO:0007669"/>
    <property type="project" value="InterPro"/>
</dbReference>
<reference evidence="2 3" key="1">
    <citation type="submission" date="2019-12" db="EMBL/GenBank/DDBJ databases">
        <title>Devosia maris sp. nov., isolated from the deep seawater.</title>
        <authorList>
            <person name="Liu Y."/>
        </authorList>
    </citation>
    <scope>NUCLEOTIDE SEQUENCE [LARGE SCALE GENOMIC DNA]</scope>
    <source>
        <strain evidence="2 3">L53-10-65</strain>
    </source>
</reference>
<dbReference type="InterPro" id="IPR008995">
    <property type="entry name" value="Mo/tungstate-bd_C_term_dom"/>
</dbReference>
<evidence type="ECO:0000313" key="3">
    <source>
        <dbReference type="Proteomes" id="UP000438106"/>
    </source>
</evidence>
<accession>A0A7X3K3D2</accession>
<dbReference type="Gene3D" id="2.40.50.140">
    <property type="entry name" value="Nucleic acid-binding proteins"/>
    <property type="match status" value="1"/>
</dbReference>
<dbReference type="EMBL" id="WQRF01000001">
    <property type="protein sequence ID" value="MVS98840.1"/>
    <property type="molecule type" value="Genomic_DNA"/>
</dbReference>
<dbReference type="GO" id="GO:0022857">
    <property type="term" value="F:transmembrane transporter activity"/>
    <property type="evidence" value="ECO:0007669"/>
    <property type="project" value="InterPro"/>
</dbReference>
<dbReference type="Proteomes" id="UP000438106">
    <property type="component" value="Unassembled WGS sequence"/>
</dbReference>
<dbReference type="GO" id="GO:0043190">
    <property type="term" value="C:ATP-binding cassette (ABC) transporter complex"/>
    <property type="evidence" value="ECO:0007669"/>
    <property type="project" value="InterPro"/>
</dbReference>
<dbReference type="Pfam" id="PF08402">
    <property type="entry name" value="TOBE_2"/>
    <property type="match status" value="1"/>
</dbReference>
<dbReference type="AlphaFoldDB" id="A0A7X3K3D2"/>
<protein>
    <submittedName>
        <fullName evidence="2">TOBE domain-containing protein</fullName>
    </submittedName>
</protein>
<feature type="domain" description="Transport-associated OB type 2" evidence="1">
    <location>
        <begin position="19"/>
        <end position="75"/>
    </location>
</feature>
<organism evidence="2 3">
    <name type="scientific">Devosia marina</name>
    <dbReference type="NCBI Taxonomy" id="2683198"/>
    <lineage>
        <taxon>Bacteria</taxon>
        <taxon>Pseudomonadati</taxon>
        <taxon>Pseudomonadota</taxon>
        <taxon>Alphaproteobacteria</taxon>
        <taxon>Hyphomicrobiales</taxon>
        <taxon>Devosiaceae</taxon>
        <taxon>Devosia</taxon>
    </lineage>
</organism>